<proteinExistence type="predicted"/>
<name>A0AAW0DIF3_9AGAR</name>
<dbReference type="Gene3D" id="1.20.1280.50">
    <property type="match status" value="1"/>
</dbReference>
<gene>
    <name evidence="1" type="ORF">R3P38DRAFT_2502523</name>
</gene>
<keyword evidence="2" id="KW-1185">Reference proteome</keyword>
<protein>
    <recommendedName>
        <fullName evidence="3">F-box domain-containing protein</fullName>
    </recommendedName>
</protein>
<dbReference type="InterPro" id="IPR036047">
    <property type="entry name" value="F-box-like_dom_sf"/>
</dbReference>
<dbReference type="EMBL" id="JAWWNJ010000007">
    <property type="protein sequence ID" value="KAK7052162.1"/>
    <property type="molecule type" value="Genomic_DNA"/>
</dbReference>
<dbReference type="AlphaFoldDB" id="A0AAW0DIF3"/>
<accession>A0AAW0DIF3</accession>
<dbReference type="Proteomes" id="UP001362999">
    <property type="component" value="Unassembled WGS sequence"/>
</dbReference>
<reference evidence="1 2" key="1">
    <citation type="journal article" date="2024" name="J Genomics">
        <title>Draft genome sequencing and assembly of Favolaschia claudopus CIRM-BRFM 2984 isolated from oak limbs.</title>
        <authorList>
            <person name="Navarro D."/>
            <person name="Drula E."/>
            <person name="Chaduli D."/>
            <person name="Cazenave R."/>
            <person name="Ahrendt S."/>
            <person name="Wang J."/>
            <person name="Lipzen A."/>
            <person name="Daum C."/>
            <person name="Barry K."/>
            <person name="Grigoriev I.V."/>
            <person name="Favel A."/>
            <person name="Rosso M.N."/>
            <person name="Martin F."/>
        </authorList>
    </citation>
    <scope>NUCLEOTIDE SEQUENCE [LARGE SCALE GENOMIC DNA]</scope>
    <source>
        <strain evidence="1 2">CIRM-BRFM 2984</strain>
    </source>
</reference>
<organism evidence="1 2">
    <name type="scientific">Favolaschia claudopus</name>
    <dbReference type="NCBI Taxonomy" id="2862362"/>
    <lineage>
        <taxon>Eukaryota</taxon>
        <taxon>Fungi</taxon>
        <taxon>Dikarya</taxon>
        <taxon>Basidiomycota</taxon>
        <taxon>Agaricomycotina</taxon>
        <taxon>Agaricomycetes</taxon>
        <taxon>Agaricomycetidae</taxon>
        <taxon>Agaricales</taxon>
        <taxon>Marasmiineae</taxon>
        <taxon>Mycenaceae</taxon>
        <taxon>Favolaschia</taxon>
    </lineage>
</organism>
<dbReference type="SUPFAM" id="SSF81383">
    <property type="entry name" value="F-box domain"/>
    <property type="match status" value="1"/>
</dbReference>
<sequence>MSIAPSIAYVAGDYAVDRQWLALRYTLQALDHKWRNPNSPTYPILSLPNEILSEIFLHFLPSYPEFPPLSGPCSPMRLLQICRKWRAIALATPAIWSIVTFLVSTHPETVYKSEARLNESRASALPLSLRIVSSAAVKPTPWSIPELPPFVGISEYDCARVEHLRLDVHGSHLPAIQDRPMPVLERLELWFQAPLLRTVVLELSFPMTINLPWEQLTSLTINAFNVEASQALHALRRAVNLKHCVLDFQPNPDMFLYTMTPDPYGGIIWPALESLAFGARGFPGAFGRYLLDALLVPSLRSLQVPLPYLLMTRSQRQHIDYIRCFVRESGCELKALHVTHVKLAVGYGLWQSQVDQAIFLHAEFPDLEVCTMT</sequence>
<evidence type="ECO:0008006" key="3">
    <source>
        <dbReference type="Google" id="ProtNLM"/>
    </source>
</evidence>
<evidence type="ECO:0000313" key="1">
    <source>
        <dbReference type="EMBL" id="KAK7052162.1"/>
    </source>
</evidence>
<evidence type="ECO:0000313" key="2">
    <source>
        <dbReference type="Proteomes" id="UP001362999"/>
    </source>
</evidence>
<comment type="caution">
    <text evidence="1">The sequence shown here is derived from an EMBL/GenBank/DDBJ whole genome shotgun (WGS) entry which is preliminary data.</text>
</comment>